<evidence type="ECO:0000313" key="1">
    <source>
        <dbReference type="EMBL" id="RFD25953.1"/>
    </source>
</evidence>
<protein>
    <submittedName>
        <fullName evidence="1">Uncharacterized protein</fullName>
    </submittedName>
</protein>
<reference evidence="1 2" key="1">
    <citation type="submission" date="2018-07" db="EMBL/GenBank/DDBJ databases">
        <title>Whole genome sequence of Mycobacterium uberis.</title>
        <authorList>
            <person name="Benjak A."/>
        </authorList>
    </citation>
    <scope>NUCLEOTIDE SEQUENCE [LARGE SCALE GENOMIC DNA]</scope>
    <source>
        <strain evidence="1 2">Jura</strain>
    </source>
</reference>
<dbReference type="EMBL" id="QAYL01000008">
    <property type="protein sequence ID" value="RFD25953.1"/>
    <property type="molecule type" value="Genomic_DNA"/>
</dbReference>
<keyword evidence="2" id="KW-1185">Reference proteome</keyword>
<evidence type="ECO:0000313" key="2">
    <source>
        <dbReference type="Proteomes" id="UP000258522"/>
    </source>
</evidence>
<comment type="caution">
    <text evidence="1">The sequence shown here is derived from an EMBL/GenBank/DDBJ whole genome shotgun (WGS) entry which is preliminary data.</text>
</comment>
<proteinExistence type="predicted"/>
<dbReference type="Proteomes" id="UP000258522">
    <property type="component" value="Unassembled WGS sequence"/>
</dbReference>
<dbReference type="RefSeq" id="WP_116539995.1">
    <property type="nucleotide sequence ID" value="NZ_QAYL01000008.1"/>
</dbReference>
<organism evidence="1 2">
    <name type="scientific">Mycobacterium uberis</name>
    <dbReference type="NCBI Taxonomy" id="2162698"/>
    <lineage>
        <taxon>Bacteria</taxon>
        <taxon>Bacillati</taxon>
        <taxon>Actinomycetota</taxon>
        <taxon>Actinomycetes</taxon>
        <taxon>Mycobacteriales</taxon>
        <taxon>Mycobacteriaceae</taxon>
        <taxon>Mycobacterium</taxon>
    </lineage>
</organism>
<gene>
    <name evidence="1" type="ORF">MUBE_07090</name>
</gene>
<accession>A0A3E1HHL7</accession>
<sequence length="71" mass="7834">MESFSCFWFCPAAQAVPDVERHVGDYVAKELYDDEGIEYDGCLAVNTLMIGVVVNGLWEKQVVKPVAVIAP</sequence>
<name>A0A3E1HHL7_9MYCO</name>
<dbReference type="AlphaFoldDB" id="A0A3E1HHL7"/>